<reference evidence="1" key="2">
    <citation type="submission" date="2023-06" db="EMBL/GenBank/DDBJ databases">
        <authorList>
            <consortium name="Lawrence Berkeley National Laboratory"/>
            <person name="Haridas S."/>
            <person name="Hensen N."/>
            <person name="Bonometti L."/>
            <person name="Westerberg I."/>
            <person name="Brannstrom I.O."/>
            <person name="Guillou S."/>
            <person name="Cros-Aarteil S."/>
            <person name="Calhoun S."/>
            <person name="Kuo A."/>
            <person name="Mondo S."/>
            <person name="Pangilinan J."/>
            <person name="Riley R."/>
            <person name="Labutti K."/>
            <person name="Andreopoulos B."/>
            <person name="Lipzen A."/>
            <person name="Chen C."/>
            <person name="Yanf M."/>
            <person name="Daum C."/>
            <person name="Ng V."/>
            <person name="Clum A."/>
            <person name="Steindorff A."/>
            <person name="Ohm R."/>
            <person name="Martin F."/>
            <person name="Silar P."/>
            <person name="Natvig D."/>
            <person name="Lalanne C."/>
            <person name="Gautier V."/>
            <person name="Ament-Velasquez S.L."/>
            <person name="Kruys A."/>
            <person name="Hutchinson M.I."/>
            <person name="Powell A.J."/>
            <person name="Barry K."/>
            <person name="Miller A.N."/>
            <person name="Grigoriev I.V."/>
            <person name="Debuchy R."/>
            <person name="Gladieux P."/>
            <person name="Thoren M.H."/>
            <person name="Johannesson H."/>
        </authorList>
    </citation>
    <scope>NUCLEOTIDE SEQUENCE</scope>
    <source>
        <strain evidence="1">CBS 168.71</strain>
    </source>
</reference>
<evidence type="ECO:0000313" key="1">
    <source>
        <dbReference type="EMBL" id="KAK3301192.1"/>
    </source>
</evidence>
<dbReference type="EMBL" id="JAUEPN010000001">
    <property type="protein sequence ID" value="KAK3301192.1"/>
    <property type="molecule type" value="Genomic_DNA"/>
</dbReference>
<evidence type="ECO:0000313" key="2">
    <source>
        <dbReference type="Proteomes" id="UP001278766"/>
    </source>
</evidence>
<gene>
    <name evidence="1" type="ORF">B0H64DRAFT_32991</name>
</gene>
<protein>
    <submittedName>
        <fullName evidence="1">Uncharacterized protein</fullName>
    </submittedName>
</protein>
<reference evidence="1" key="1">
    <citation type="journal article" date="2023" name="Mol. Phylogenet. Evol.">
        <title>Genome-scale phylogeny and comparative genomics of the fungal order Sordariales.</title>
        <authorList>
            <person name="Hensen N."/>
            <person name="Bonometti L."/>
            <person name="Westerberg I."/>
            <person name="Brannstrom I.O."/>
            <person name="Guillou S."/>
            <person name="Cros-Aarteil S."/>
            <person name="Calhoun S."/>
            <person name="Haridas S."/>
            <person name="Kuo A."/>
            <person name="Mondo S."/>
            <person name="Pangilinan J."/>
            <person name="Riley R."/>
            <person name="LaButti K."/>
            <person name="Andreopoulos B."/>
            <person name="Lipzen A."/>
            <person name="Chen C."/>
            <person name="Yan M."/>
            <person name="Daum C."/>
            <person name="Ng V."/>
            <person name="Clum A."/>
            <person name="Steindorff A."/>
            <person name="Ohm R.A."/>
            <person name="Martin F."/>
            <person name="Silar P."/>
            <person name="Natvig D.O."/>
            <person name="Lalanne C."/>
            <person name="Gautier V."/>
            <person name="Ament-Velasquez S.L."/>
            <person name="Kruys A."/>
            <person name="Hutchinson M.I."/>
            <person name="Powell A.J."/>
            <person name="Barry K."/>
            <person name="Miller A.N."/>
            <person name="Grigoriev I.V."/>
            <person name="Debuchy R."/>
            <person name="Gladieux P."/>
            <person name="Hiltunen Thoren M."/>
            <person name="Johannesson H."/>
        </authorList>
    </citation>
    <scope>NUCLEOTIDE SEQUENCE</scope>
    <source>
        <strain evidence="1">CBS 168.71</strain>
    </source>
</reference>
<keyword evidence="2" id="KW-1185">Reference proteome</keyword>
<organism evidence="1 2">
    <name type="scientific">Chaetomium fimeti</name>
    <dbReference type="NCBI Taxonomy" id="1854472"/>
    <lineage>
        <taxon>Eukaryota</taxon>
        <taxon>Fungi</taxon>
        <taxon>Dikarya</taxon>
        <taxon>Ascomycota</taxon>
        <taxon>Pezizomycotina</taxon>
        <taxon>Sordariomycetes</taxon>
        <taxon>Sordariomycetidae</taxon>
        <taxon>Sordariales</taxon>
        <taxon>Chaetomiaceae</taxon>
        <taxon>Chaetomium</taxon>
    </lineage>
</organism>
<accession>A0AAE0HR68</accession>
<proteinExistence type="predicted"/>
<name>A0AAE0HR68_9PEZI</name>
<dbReference type="RefSeq" id="XP_062664706.1">
    <property type="nucleotide sequence ID" value="XM_062800902.1"/>
</dbReference>
<dbReference type="Proteomes" id="UP001278766">
    <property type="component" value="Unassembled WGS sequence"/>
</dbReference>
<dbReference type="GeneID" id="87837850"/>
<sequence>MATAETVNLSDPHEPDEESLRVYHQIEHELKRSLVRLRRSYQKHEREYFAAAEHLDDAHLTGFGADDLYRVRTGASAYGRHVFGKVRIPALPDEGRAYIHFRAFTAGPEDQAALHSIHTEDVKGLDGGHTFRAVFLRDDELKWFDT</sequence>
<dbReference type="AlphaFoldDB" id="A0AAE0HR68"/>
<comment type="caution">
    <text evidence="1">The sequence shown here is derived from an EMBL/GenBank/DDBJ whole genome shotgun (WGS) entry which is preliminary data.</text>
</comment>